<dbReference type="EMBL" id="JBHFFA010000003">
    <property type="protein sequence ID" value="KAL2633519.1"/>
    <property type="molecule type" value="Genomic_DNA"/>
</dbReference>
<gene>
    <name evidence="1" type="ORF">R1flu_004998</name>
</gene>
<organism evidence="1 2">
    <name type="scientific">Riccia fluitans</name>
    <dbReference type="NCBI Taxonomy" id="41844"/>
    <lineage>
        <taxon>Eukaryota</taxon>
        <taxon>Viridiplantae</taxon>
        <taxon>Streptophyta</taxon>
        <taxon>Embryophyta</taxon>
        <taxon>Marchantiophyta</taxon>
        <taxon>Marchantiopsida</taxon>
        <taxon>Marchantiidae</taxon>
        <taxon>Marchantiales</taxon>
        <taxon>Ricciaceae</taxon>
        <taxon>Riccia</taxon>
    </lineage>
</organism>
<accession>A0ABD1YUQ8</accession>
<sequence length="75" mass="8134">MDVVLVPEEAVDVGEVAGVAVVVVRDTTVGQLISSRRGFIDVDLHFPYEFDVNFFVGDGSVEGFEYNQLQALVSA</sequence>
<evidence type="ECO:0000313" key="2">
    <source>
        <dbReference type="Proteomes" id="UP001605036"/>
    </source>
</evidence>
<dbReference type="Proteomes" id="UP001605036">
    <property type="component" value="Unassembled WGS sequence"/>
</dbReference>
<reference evidence="1 2" key="1">
    <citation type="submission" date="2024-09" db="EMBL/GenBank/DDBJ databases">
        <title>Chromosome-scale assembly of Riccia fluitans.</title>
        <authorList>
            <person name="Paukszto L."/>
            <person name="Sawicki J."/>
            <person name="Karawczyk K."/>
            <person name="Piernik-Szablinska J."/>
            <person name="Szczecinska M."/>
            <person name="Mazdziarz M."/>
        </authorList>
    </citation>
    <scope>NUCLEOTIDE SEQUENCE [LARGE SCALE GENOMIC DNA]</scope>
    <source>
        <strain evidence="1">Rf_01</strain>
        <tissue evidence="1">Aerial parts of the thallus</tissue>
    </source>
</reference>
<protein>
    <submittedName>
        <fullName evidence="1">Uncharacterized protein</fullName>
    </submittedName>
</protein>
<name>A0ABD1YUQ8_9MARC</name>
<dbReference type="AlphaFoldDB" id="A0ABD1YUQ8"/>
<evidence type="ECO:0000313" key="1">
    <source>
        <dbReference type="EMBL" id="KAL2633519.1"/>
    </source>
</evidence>
<comment type="caution">
    <text evidence="1">The sequence shown here is derived from an EMBL/GenBank/DDBJ whole genome shotgun (WGS) entry which is preliminary data.</text>
</comment>
<keyword evidence="2" id="KW-1185">Reference proteome</keyword>
<proteinExistence type="predicted"/>